<dbReference type="InterPro" id="IPR013341">
    <property type="entry name" value="Mandelate_racemase_N_dom"/>
</dbReference>
<comment type="similarity">
    <text evidence="1">Belongs to the mandelate racemase/muconate lactonizing enzyme family.</text>
</comment>
<keyword evidence="2" id="KW-0479">Metal-binding</keyword>
<reference evidence="6" key="1">
    <citation type="submission" date="2023-07" db="EMBL/GenBank/DDBJ databases">
        <title>30 novel species of actinomycetes from the DSMZ collection.</title>
        <authorList>
            <person name="Nouioui I."/>
        </authorList>
    </citation>
    <scope>NUCLEOTIDE SEQUENCE [LARGE SCALE GENOMIC DNA]</scope>
    <source>
        <strain evidence="6">DSM 41886</strain>
    </source>
</reference>
<comment type="caution">
    <text evidence="5">The sequence shown here is derived from an EMBL/GenBank/DDBJ whole genome shotgun (WGS) entry which is preliminary data.</text>
</comment>
<feature type="domain" description="Mandelate racemase/muconate lactonizing enzyme C-terminal" evidence="4">
    <location>
        <begin position="158"/>
        <end position="253"/>
    </location>
</feature>
<evidence type="ECO:0000313" key="5">
    <source>
        <dbReference type="EMBL" id="MDT0445417.1"/>
    </source>
</evidence>
<evidence type="ECO:0000256" key="1">
    <source>
        <dbReference type="ARBA" id="ARBA00008031"/>
    </source>
</evidence>
<dbReference type="InterPro" id="IPR029065">
    <property type="entry name" value="Enolase_C-like"/>
</dbReference>
<dbReference type="EMBL" id="JAVREV010000013">
    <property type="protein sequence ID" value="MDT0445417.1"/>
    <property type="molecule type" value="Genomic_DNA"/>
</dbReference>
<keyword evidence="6" id="KW-1185">Reference proteome</keyword>
<dbReference type="Proteomes" id="UP001183615">
    <property type="component" value="Unassembled WGS sequence"/>
</dbReference>
<dbReference type="PANTHER" id="PTHR48073:SF2">
    <property type="entry name" value="O-SUCCINYLBENZOATE SYNTHASE"/>
    <property type="match status" value="1"/>
</dbReference>
<name>A0ABU2S925_9ACTN</name>
<evidence type="ECO:0000259" key="4">
    <source>
        <dbReference type="SMART" id="SM00922"/>
    </source>
</evidence>
<dbReference type="InterPro" id="IPR013342">
    <property type="entry name" value="Mandelate_racemase_C"/>
</dbReference>
<dbReference type="Gene3D" id="3.30.390.10">
    <property type="entry name" value="Enolase-like, N-terminal domain"/>
    <property type="match status" value="1"/>
</dbReference>
<organism evidence="5 6">
    <name type="scientific">Streptomyces johnsoniae</name>
    <dbReference type="NCBI Taxonomy" id="3075532"/>
    <lineage>
        <taxon>Bacteria</taxon>
        <taxon>Bacillati</taxon>
        <taxon>Actinomycetota</taxon>
        <taxon>Actinomycetes</taxon>
        <taxon>Kitasatosporales</taxon>
        <taxon>Streptomycetaceae</taxon>
        <taxon>Streptomyces</taxon>
    </lineage>
</organism>
<dbReference type="Gene3D" id="3.20.20.120">
    <property type="entry name" value="Enolase-like C-terminal domain"/>
    <property type="match status" value="1"/>
</dbReference>
<evidence type="ECO:0000256" key="3">
    <source>
        <dbReference type="ARBA" id="ARBA00023235"/>
    </source>
</evidence>
<protein>
    <submittedName>
        <fullName evidence="5">Enolase C-terminal domain-like protein</fullName>
    </submittedName>
</protein>
<sequence>MVTLTLHEARIDMKRPFRHARKARQETASVLVAAEHGGETGWGEAAPREYVTGESVASVLAALRRRELPAGIAELAGAPLEEALAGLAALQLPGLLGERGRPAPAAAAALETALFDLVCRLHGVDGLRALRLAGYGDVLAAEPAPMPVATVLDLGGDPVARLAALPSPVRKAIPHVKLKAGHEVAPVADLVARLGALVPDATVSVDANGAWHAEDVLAQAPRLLAAGVSWLEEPLAPRSWADLARLRQSGLRVMLDESFSSARDLADCTAHQAADLINLRVSKCGGPLRLLALARAASAAGVGVQLGVQVGEVGPLWATGRLIGTALRGTVAVEAGRQDEWFPTHPPLTDPAYQVDRTASRAPALSGPGIGLRPTRALLDLCALTYAEGQR</sequence>
<dbReference type="SMART" id="SM00922">
    <property type="entry name" value="MR_MLE"/>
    <property type="match status" value="1"/>
</dbReference>
<dbReference type="InterPro" id="IPR029017">
    <property type="entry name" value="Enolase-like_N"/>
</dbReference>
<dbReference type="Pfam" id="PF02746">
    <property type="entry name" value="MR_MLE_N"/>
    <property type="match status" value="1"/>
</dbReference>
<evidence type="ECO:0000313" key="6">
    <source>
        <dbReference type="Proteomes" id="UP001183615"/>
    </source>
</evidence>
<dbReference type="RefSeq" id="WP_311619621.1">
    <property type="nucleotide sequence ID" value="NZ_JAVREV010000013.1"/>
</dbReference>
<dbReference type="SUPFAM" id="SSF54826">
    <property type="entry name" value="Enolase N-terminal domain-like"/>
    <property type="match status" value="1"/>
</dbReference>
<gene>
    <name evidence="5" type="ORF">RM779_22865</name>
</gene>
<proteinExistence type="inferred from homology"/>
<accession>A0ABU2S925</accession>
<dbReference type="Pfam" id="PF13378">
    <property type="entry name" value="MR_MLE_C"/>
    <property type="match status" value="1"/>
</dbReference>
<keyword evidence="3" id="KW-0413">Isomerase</keyword>
<dbReference type="SUPFAM" id="SSF51604">
    <property type="entry name" value="Enolase C-terminal domain-like"/>
    <property type="match status" value="1"/>
</dbReference>
<dbReference type="PANTHER" id="PTHR48073">
    <property type="entry name" value="O-SUCCINYLBENZOATE SYNTHASE-RELATED"/>
    <property type="match status" value="1"/>
</dbReference>
<dbReference type="InterPro" id="IPR036849">
    <property type="entry name" value="Enolase-like_C_sf"/>
</dbReference>
<evidence type="ECO:0000256" key="2">
    <source>
        <dbReference type="ARBA" id="ARBA00022723"/>
    </source>
</evidence>